<reference evidence="1" key="1">
    <citation type="submission" date="2022-10" db="EMBL/GenBank/DDBJ databases">
        <title>Description of Fervidibacillus gen. nov. in the family Fervidibacillaceae fam. nov. with two species, Fervidibacillus albus sp. nov., and Fervidibacillus halotolerans sp. nov., isolated from tidal flat sediments.</title>
        <authorList>
            <person name="Kwon K.K."/>
            <person name="Yang S.-H."/>
        </authorList>
    </citation>
    <scope>NUCLEOTIDE SEQUENCE</scope>
    <source>
        <strain evidence="1">JCM 19140</strain>
    </source>
</reference>
<dbReference type="Pfam" id="PF14179">
    <property type="entry name" value="YppG"/>
    <property type="match status" value="1"/>
</dbReference>
<name>A0AAE3ISN2_9BACI</name>
<evidence type="ECO:0000313" key="2">
    <source>
        <dbReference type="Proteomes" id="UP001209318"/>
    </source>
</evidence>
<dbReference type="AlphaFoldDB" id="A0AAE3ISN2"/>
<sequence>MYNQPISGFFHPVINNNRIYRQLQGNPMVNGMYHPAMLNQINPYTYYGNTLFPNQNMMNPNGFSASPGFTGAPNYPSVQMIFDNPLHPIYNQNGMMPFENSMYPMQIQAQQFPMKPSGIGSIINSFKNQDGNYDFNKMFSTAGQFIGVINQVSSLLKGFSQVFKV</sequence>
<dbReference type="RefSeq" id="WP_263072912.1">
    <property type="nucleotide sequence ID" value="NZ_JAOUSF010000003.1"/>
</dbReference>
<evidence type="ECO:0000313" key="1">
    <source>
        <dbReference type="EMBL" id="MCU9613672.1"/>
    </source>
</evidence>
<dbReference type="EMBL" id="JAOUSF010000003">
    <property type="protein sequence ID" value="MCU9613672.1"/>
    <property type="molecule type" value="Genomic_DNA"/>
</dbReference>
<gene>
    <name evidence="1" type="ORF">OEV98_08875</name>
</gene>
<dbReference type="Proteomes" id="UP001209318">
    <property type="component" value="Unassembled WGS sequence"/>
</dbReference>
<proteinExistence type="predicted"/>
<organism evidence="1 2">
    <name type="scientific">Perspicuibacillus lycopersici</name>
    <dbReference type="NCBI Taxonomy" id="1325689"/>
    <lineage>
        <taxon>Bacteria</taxon>
        <taxon>Bacillati</taxon>
        <taxon>Bacillota</taxon>
        <taxon>Bacilli</taxon>
        <taxon>Bacillales</taxon>
        <taxon>Bacillaceae</taxon>
        <taxon>Perspicuibacillus</taxon>
    </lineage>
</organism>
<comment type="caution">
    <text evidence="1">The sequence shown here is derived from an EMBL/GenBank/DDBJ whole genome shotgun (WGS) entry which is preliminary data.</text>
</comment>
<protein>
    <submittedName>
        <fullName evidence="1">YppG family protein</fullName>
    </submittedName>
</protein>
<dbReference type="InterPro" id="IPR025555">
    <property type="entry name" value="YppG"/>
</dbReference>
<keyword evidence="2" id="KW-1185">Reference proteome</keyword>
<accession>A0AAE3ISN2</accession>